<dbReference type="SFLD" id="SFLDS00005">
    <property type="entry name" value="Isoprenoid_Synthase_Type_I"/>
    <property type="match status" value="1"/>
</dbReference>
<reference evidence="7 8" key="1">
    <citation type="submission" date="2020-09" db="EMBL/GenBank/DDBJ databases">
        <title>An Earliest Endosymbiont, Wolbachia massiliensis sp. nov., Strain PL13 From the Bed Bug (Cimex hemipterius), Type strain of a New supergroup T.</title>
        <authorList>
            <person name="Laidoudi Y."/>
            <person name="Levasseur A."/>
            <person name="Medkour H."/>
            <person name="Maaloum M."/>
            <person name="BenKhedher M."/>
            <person name="Sambou M."/>
            <person name="Bassene H."/>
            <person name="Davoust B."/>
            <person name="Fenollar F."/>
            <person name="Raoult D."/>
            <person name="Mediannikov O."/>
        </authorList>
    </citation>
    <scope>NUCLEOTIDE SEQUENCE [LARGE SCALE GENOMIC DNA]</scope>
    <source>
        <strain evidence="7 8">PL13</strain>
    </source>
</reference>
<dbReference type="GO" id="GO:0008299">
    <property type="term" value="P:isoprenoid biosynthetic process"/>
    <property type="evidence" value="ECO:0007669"/>
    <property type="project" value="InterPro"/>
</dbReference>
<dbReference type="SUPFAM" id="SSF48576">
    <property type="entry name" value="Terpenoid synthases"/>
    <property type="match status" value="1"/>
</dbReference>
<evidence type="ECO:0000256" key="5">
    <source>
        <dbReference type="ARBA" id="ARBA00022842"/>
    </source>
</evidence>
<accession>A0A7L7YMH2</accession>
<evidence type="ECO:0000313" key="7">
    <source>
        <dbReference type="EMBL" id="QOD38268.1"/>
    </source>
</evidence>
<evidence type="ECO:0000313" key="8">
    <source>
        <dbReference type="Proteomes" id="UP000516514"/>
    </source>
</evidence>
<dbReference type="CDD" id="cd00685">
    <property type="entry name" value="Trans_IPPS_HT"/>
    <property type="match status" value="1"/>
</dbReference>
<dbReference type="InterPro" id="IPR033749">
    <property type="entry name" value="Polyprenyl_synt_CS"/>
</dbReference>
<sequence length="328" mass="36739">MLNTDLTSNDTLGDIVSSDLSAMQDFIFRSVGNENIKLVIDIISHLIGSGGKKIRPKLVFIICKMLNYSGENRIKVAASVEFIHNATLLHDDVLDESEARHGVQTANKIWGNKSSILTGDLLLTLAFRWLIECKSLDILSILSKASHSLVKGEIKQMATLFNPHTIRKNYFNIIGEKTASLFSACCEAASVISNATNDEIERLKNFGFNFGMAFQIIDDMLDYIADQSTSGKQVGKDFLEGKVTLPAIIAYEKGNSTEQKFWEKCFSSAERSFERALHYINHHNAIQLSIEKARYYVNMAQDNISTFSDSPYKTVLIDFLNSSIERQV</sequence>
<name>A0A7L7YMH2_9RICK</name>
<protein>
    <submittedName>
        <fullName evidence="7">Polyprenyl synthetase family protein</fullName>
    </submittedName>
</protein>
<evidence type="ECO:0000256" key="6">
    <source>
        <dbReference type="RuleBase" id="RU004466"/>
    </source>
</evidence>
<evidence type="ECO:0000256" key="2">
    <source>
        <dbReference type="ARBA" id="ARBA00006706"/>
    </source>
</evidence>
<evidence type="ECO:0000256" key="4">
    <source>
        <dbReference type="ARBA" id="ARBA00022723"/>
    </source>
</evidence>
<proteinExistence type="inferred from homology"/>
<keyword evidence="8" id="KW-1185">Reference proteome</keyword>
<dbReference type="PANTHER" id="PTHR12001">
    <property type="entry name" value="GERANYLGERANYL PYROPHOSPHATE SYNTHASE"/>
    <property type="match status" value="1"/>
</dbReference>
<comment type="cofactor">
    <cofactor evidence="1">
        <name>Mg(2+)</name>
        <dbReference type="ChEBI" id="CHEBI:18420"/>
    </cofactor>
</comment>
<evidence type="ECO:0000256" key="1">
    <source>
        <dbReference type="ARBA" id="ARBA00001946"/>
    </source>
</evidence>
<dbReference type="PANTHER" id="PTHR12001:SF69">
    <property type="entry name" value="ALL TRANS-POLYPRENYL-DIPHOSPHATE SYNTHASE PDSS1"/>
    <property type="match status" value="1"/>
</dbReference>
<keyword evidence="4" id="KW-0479">Metal-binding</keyword>
<dbReference type="Gene3D" id="1.10.600.10">
    <property type="entry name" value="Farnesyl Diphosphate Synthase"/>
    <property type="match status" value="1"/>
</dbReference>
<dbReference type="KEGG" id="wms:ID128_05855"/>
<dbReference type="PROSITE" id="PS00444">
    <property type="entry name" value="POLYPRENYL_SYNTHASE_2"/>
    <property type="match status" value="1"/>
</dbReference>
<keyword evidence="3 6" id="KW-0808">Transferase</keyword>
<dbReference type="Proteomes" id="UP000516514">
    <property type="component" value="Chromosome"/>
</dbReference>
<dbReference type="EMBL" id="CP061738">
    <property type="protein sequence ID" value="QOD38268.1"/>
    <property type="molecule type" value="Genomic_DNA"/>
</dbReference>
<dbReference type="GO" id="GO:0004659">
    <property type="term" value="F:prenyltransferase activity"/>
    <property type="evidence" value="ECO:0007669"/>
    <property type="project" value="InterPro"/>
</dbReference>
<keyword evidence="5" id="KW-0460">Magnesium</keyword>
<gene>
    <name evidence="7" type="ORF">ID128_05855</name>
</gene>
<dbReference type="AlphaFoldDB" id="A0A7L7YMH2"/>
<dbReference type="RefSeq" id="WP_191111071.1">
    <property type="nucleotide sequence ID" value="NZ_CP061738.1"/>
</dbReference>
<comment type="similarity">
    <text evidence="2 6">Belongs to the FPP/GGPP synthase family.</text>
</comment>
<dbReference type="InterPro" id="IPR000092">
    <property type="entry name" value="Polyprenyl_synt"/>
</dbReference>
<dbReference type="Pfam" id="PF00348">
    <property type="entry name" value="polyprenyl_synt"/>
    <property type="match status" value="1"/>
</dbReference>
<dbReference type="InterPro" id="IPR008949">
    <property type="entry name" value="Isoprenoid_synthase_dom_sf"/>
</dbReference>
<dbReference type="GO" id="GO:0046872">
    <property type="term" value="F:metal ion binding"/>
    <property type="evidence" value="ECO:0007669"/>
    <property type="project" value="UniProtKB-KW"/>
</dbReference>
<organism evidence="7 8">
    <name type="scientific">Candidatus Wolbachia massiliensis</name>
    <dbReference type="NCBI Taxonomy" id="1845000"/>
    <lineage>
        <taxon>Bacteria</taxon>
        <taxon>Pseudomonadati</taxon>
        <taxon>Pseudomonadota</taxon>
        <taxon>Alphaproteobacteria</taxon>
        <taxon>Rickettsiales</taxon>
        <taxon>Anaplasmataceae</taxon>
        <taxon>Wolbachieae</taxon>
        <taxon>Wolbachia</taxon>
    </lineage>
</organism>
<evidence type="ECO:0000256" key="3">
    <source>
        <dbReference type="ARBA" id="ARBA00022679"/>
    </source>
</evidence>